<dbReference type="SUPFAM" id="SSF55811">
    <property type="entry name" value="Nudix"/>
    <property type="match status" value="1"/>
</dbReference>
<organism evidence="4">
    <name type="scientific">hydrothermal vent metagenome</name>
    <dbReference type="NCBI Taxonomy" id="652676"/>
    <lineage>
        <taxon>unclassified sequences</taxon>
        <taxon>metagenomes</taxon>
        <taxon>ecological metagenomes</taxon>
    </lineage>
</organism>
<dbReference type="EMBL" id="UOGH01000127">
    <property type="protein sequence ID" value="VAX29626.1"/>
    <property type="molecule type" value="Genomic_DNA"/>
</dbReference>
<evidence type="ECO:0000256" key="2">
    <source>
        <dbReference type="ARBA" id="ARBA00022801"/>
    </source>
</evidence>
<reference evidence="4" key="1">
    <citation type="submission" date="2018-06" db="EMBL/GenBank/DDBJ databases">
        <authorList>
            <person name="Zhirakovskaya E."/>
        </authorList>
    </citation>
    <scope>NUCLEOTIDE SEQUENCE</scope>
</reference>
<evidence type="ECO:0000256" key="1">
    <source>
        <dbReference type="ARBA" id="ARBA00001946"/>
    </source>
</evidence>
<dbReference type="GO" id="GO:0047631">
    <property type="term" value="F:ADP-ribose diphosphatase activity"/>
    <property type="evidence" value="ECO:0007669"/>
    <property type="project" value="UniProtKB-EC"/>
</dbReference>
<dbReference type="Pfam" id="PF00293">
    <property type="entry name" value="NUDIX"/>
    <property type="match status" value="1"/>
</dbReference>
<evidence type="ECO:0000313" key="4">
    <source>
        <dbReference type="EMBL" id="VAX29626.1"/>
    </source>
</evidence>
<dbReference type="PROSITE" id="PS00893">
    <property type="entry name" value="NUDIX_BOX"/>
    <property type="match status" value="1"/>
</dbReference>
<gene>
    <name evidence="4" type="ORF">MNBD_NITROSPIRAE02-142</name>
</gene>
<dbReference type="InterPro" id="IPR000086">
    <property type="entry name" value="NUDIX_hydrolase_dom"/>
</dbReference>
<dbReference type="AlphaFoldDB" id="A0A3B1CGL2"/>
<dbReference type="PANTHER" id="PTHR11839:SF18">
    <property type="entry name" value="NUDIX HYDROLASE DOMAIN-CONTAINING PROTEIN"/>
    <property type="match status" value="1"/>
</dbReference>
<evidence type="ECO:0000259" key="3">
    <source>
        <dbReference type="PROSITE" id="PS51462"/>
    </source>
</evidence>
<accession>A0A3B1CGL2</accession>
<keyword evidence="2 4" id="KW-0378">Hydrolase</keyword>
<proteinExistence type="predicted"/>
<dbReference type="CDD" id="cd03424">
    <property type="entry name" value="NUDIX_ADPRase_Nudt5_UGPPase_Nudt14"/>
    <property type="match status" value="1"/>
</dbReference>
<dbReference type="PANTHER" id="PTHR11839">
    <property type="entry name" value="UDP/ADP-SUGAR PYROPHOSPHATASE"/>
    <property type="match status" value="1"/>
</dbReference>
<name>A0A3B1CGL2_9ZZZZ</name>
<dbReference type="InterPro" id="IPR015797">
    <property type="entry name" value="NUDIX_hydrolase-like_dom_sf"/>
</dbReference>
<sequence>MKPEIIETRTLWEGRFLRSILITYRNARGNIIPWEAFQRIGVRGIVAVVPFTVEGEVLLIKQFRPPLGRYVVEFPAGLNDRDEPLEDVARRELLEETGYRADTLSVVAEGPLSSGASTEILTVYFADNVVYTGKQTLDDVEEIEIIRLPLEGFHKHLLSLQDDETYLDLKIPGMFELALMEKAGEA</sequence>
<dbReference type="EC" id="3.6.1.13" evidence="4"/>
<dbReference type="PROSITE" id="PS51462">
    <property type="entry name" value="NUDIX"/>
    <property type="match status" value="1"/>
</dbReference>
<dbReference type="GO" id="GO:0006753">
    <property type="term" value="P:nucleoside phosphate metabolic process"/>
    <property type="evidence" value="ECO:0007669"/>
    <property type="project" value="TreeGrafter"/>
</dbReference>
<comment type="cofactor">
    <cofactor evidence="1">
        <name>Mg(2+)</name>
        <dbReference type="ChEBI" id="CHEBI:18420"/>
    </cofactor>
</comment>
<dbReference type="GO" id="GO:0019693">
    <property type="term" value="P:ribose phosphate metabolic process"/>
    <property type="evidence" value="ECO:0007669"/>
    <property type="project" value="TreeGrafter"/>
</dbReference>
<dbReference type="Gene3D" id="3.90.79.10">
    <property type="entry name" value="Nucleoside Triphosphate Pyrophosphohydrolase"/>
    <property type="match status" value="1"/>
</dbReference>
<dbReference type="InterPro" id="IPR020084">
    <property type="entry name" value="NUDIX_hydrolase_CS"/>
</dbReference>
<feature type="domain" description="Nudix hydrolase" evidence="3">
    <location>
        <begin position="41"/>
        <end position="171"/>
    </location>
</feature>
<protein>
    <submittedName>
        <fullName evidence="4">ADP-ribose pyrophosphatase</fullName>
        <ecNumber evidence="4">3.6.1.13</ecNumber>
    </submittedName>
</protein>